<dbReference type="InterPro" id="IPR051011">
    <property type="entry name" value="Metal_resp_trans_reg"/>
</dbReference>
<dbReference type="AlphaFoldDB" id="A0AB39MHE1"/>
<keyword evidence="3" id="KW-0804">Transcription</keyword>
<dbReference type="InterPro" id="IPR001845">
    <property type="entry name" value="HTH_ArsR_DNA-bd_dom"/>
</dbReference>
<dbReference type="EMBL" id="CP163431">
    <property type="protein sequence ID" value="XDQ05627.1"/>
    <property type="molecule type" value="Genomic_DNA"/>
</dbReference>
<dbReference type="InterPro" id="IPR011991">
    <property type="entry name" value="ArsR-like_HTH"/>
</dbReference>
<gene>
    <name evidence="6" type="ORF">AB5J58_38165</name>
</gene>
<feature type="domain" description="HTH arsR-type" evidence="5">
    <location>
        <begin position="11"/>
        <end position="110"/>
    </location>
</feature>
<dbReference type="GO" id="GO:0003677">
    <property type="term" value="F:DNA binding"/>
    <property type="evidence" value="ECO:0007669"/>
    <property type="project" value="UniProtKB-KW"/>
</dbReference>
<dbReference type="PANTHER" id="PTHR43132">
    <property type="entry name" value="ARSENICAL RESISTANCE OPERON REPRESSOR ARSR-RELATED"/>
    <property type="match status" value="1"/>
</dbReference>
<evidence type="ECO:0000313" key="6">
    <source>
        <dbReference type="EMBL" id="XDQ05627.1"/>
    </source>
</evidence>
<sequence>MRDQPSHPPPPEDVLEIGAPEQFAALAHPLRQRLLFALGHRPATISQLAAQLDAKKGNVAHHVKVLREAGLIHVAETRQVRGGTEQYYQRTARRMLVAEPQAAGTAAMFAAVAQELDLSPTDHHLTLRHLRLSPAKARELGEALAKLVDDAEEDAEDEPVHGVLVALYQQPLPTAPPTARPTGPASGAGGAAGG</sequence>
<name>A0AB39MHE1_9ACTN</name>
<evidence type="ECO:0000259" key="5">
    <source>
        <dbReference type="PROSITE" id="PS50987"/>
    </source>
</evidence>
<accession>A0AB39MHE1</accession>
<organism evidence="6">
    <name type="scientific">Streptomyces sp. R08</name>
    <dbReference type="NCBI Taxonomy" id="3238624"/>
    <lineage>
        <taxon>Bacteria</taxon>
        <taxon>Bacillati</taxon>
        <taxon>Actinomycetota</taxon>
        <taxon>Actinomycetes</taxon>
        <taxon>Kitasatosporales</taxon>
        <taxon>Streptomycetaceae</taxon>
        <taxon>Streptomyces</taxon>
    </lineage>
</organism>
<dbReference type="CDD" id="cd00090">
    <property type="entry name" value="HTH_ARSR"/>
    <property type="match status" value="1"/>
</dbReference>
<evidence type="ECO:0000256" key="4">
    <source>
        <dbReference type="SAM" id="MobiDB-lite"/>
    </source>
</evidence>
<dbReference type="InterPro" id="IPR036388">
    <property type="entry name" value="WH-like_DNA-bd_sf"/>
</dbReference>
<protein>
    <submittedName>
        <fullName evidence="6">ArsR/SmtB family transcription factor</fullName>
    </submittedName>
</protein>
<dbReference type="SMART" id="SM00418">
    <property type="entry name" value="HTH_ARSR"/>
    <property type="match status" value="1"/>
</dbReference>
<dbReference type="GO" id="GO:0003700">
    <property type="term" value="F:DNA-binding transcription factor activity"/>
    <property type="evidence" value="ECO:0007669"/>
    <property type="project" value="InterPro"/>
</dbReference>
<evidence type="ECO:0000256" key="1">
    <source>
        <dbReference type="ARBA" id="ARBA00023015"/>
    </source>
</evidence>
<keyword evidence="2" id="KW-0238">DNA-binding</keyword>
<dbReference type="InterPro" id="IPR036390">
    <property type="entry name" value="WH_DNA-bd_sf"/>
</dbReference>
<dbReference type="PROSITE" id="PS50987">
    <property type="entry name" value="HTH_ARSR_2"/>
    <property type="match status" value="1"/>
</dbReference>
<evidence type="ECO:0000256" key="2">
    <source>
        <dbReference type="ARBA" id="ARBA00023125"/>
    </source>
</evidence>
<evidence type="ECO:0000256" key="3">
    <source>
        <dbReference type="ARBA" id="ARBA00023163"/>
    </source>
</evidence>
<reference evidence="6" key="1">
    <citation type="submission" date="2024-07" db="EMBL/GenBank/DDBJ databases">
        <authorList>
            <person name="Yu S.T."/>
        </authorList>
    </citation>
    <scope>NUCLEOTIDE SEQUENCE</scope>
    <source>
        <strain evidence="6">R08</strain>
    </source>
</reference>
<dbReference type="Gene3D" id="1.10.10.10">
    <property type="entry name" value="Winged helix-like DNA-binding domain superfamily/Winged helix DNA-binding domain"/>
    <property type="match status" value="1"/>
</dbReference>
<dbReference type="PANTHER" id="PTHR43132:SF2">
    <property type="entry name" value="ARSENICAL RESISTANCE OPERON REPRESSOR ARSR-RELATED"/>
    <property type="match status" value="1"/>
</dbReference>
<proteinExistence type="predicted"/>
<dbReference type="SUPFAM" id="SSF46785">
    <property type="entry name" value="Winged helix' DNA-binding domain"/>
    <property type="match status" value="1"/>
</dbReference>
<dbReference type="Pfam" id="PF12840">
    <property type="entry name" value="HTH_20"/>
    <property type="match status" value="1"/>
</dbReference>
<keyword evidence="1" id="KW-0805">Transcription regulation</keyword>
<feature type="region of interest" description="Disordered" evidence="4">
    <location>
        <begin position="172"/>
        <end position="194"/>
    </location>
</feature>
<dbReference type="RefSeq" id="WP_369190781.1">
    <property type="nucleotide sequence ID" value="NZ_CP163431.1"/>
</dbReference>